<evidence type="ECO:0000256" key="6">
    <source>
        <dbReference type="ARBA" id="ARBA00023136"/>
    </source>
</evidence>
<dbReference type="InterPro" id="IPR018584">
    <property type="entry name" value="GT87"/>
</dbReference>
<evidence type="ECO:0000256" key="1">
    <source>
        <dbReference type="ARBA" id="ARBA00004651"/>
    </source>
</evidence>
<dbReference type="InterPro" id="IPR032421">
    <property type="entry name" value="PMT_4TMC"/>
</dbReference>
<keyword evidence="4 8" id="KW-0812">Transmembrane</keyword>
<feature type="transmembrane region" description="Helical" evidence="8">
    <location>
        <begin position="537"/>
        <end position="556"/>
    </location>
</feature>
<dbReference type="Proteomes" id="UP001305702">
    <property type="component" value="Chromosome"/>
</dbReference>
<keyword evidence="2" id="KW-1003">Cell membrane</keyword>
<evidence type="ECO:0000313" key="12">
    <source>
        <dbReference type="EMBL" id="WNQ10132.1"/>
    </source>
</evidence>
<gene>
    <name evidence="12" type="ORF">MJA45_21265</name>
</gene>
<dbReference type="GO" id="GO:0016758">
    <property type="term" value="F:hexosyltransferase activity"/>
    <property type="evidence" value="ECO:0007669"/>
    <property type="project" value="InterPro"/>
</dbReference>
<evidence type="ECO:0000256" key="7">
    <source>
        <dbReference type="ARBA" id="ARBA00024033"/>
    </source>
</evidence>
<feature type="transmembrane region" description="Helical" evidence="8">
    <location>
        <begin position="442"/>
        <end position="460"/>
    </location>
</feature>
<feature type="transmembrane region" description="Helical" evidence="8">
    <location>
        <begin position="563"/>
        <end position="578"/>
    </location>
</feature>
<protein>
    <submittedName>
        <fullName evidence="12">Glycosyltransferase family 39 protein</fullName>
        <ecNumber evidence="12">2.4.-.-</ecNumber>
    </submittedName>
</protein>
<feature type="transmembrane region" description="Helical" evidence="8">
    <location>
        <begin position="511"/>
        <end position="531"/>
    </location>
</feature>
<dbReference type="EMBL" id="CP130318">
    <property type="protein sequence ID" value="WNQ10132.1"/>
    <property type="molecule type" value="Genomic_DNA"/>
</dbReference>
<keyword evidence="9" id="KW-0732">Signal</keyword>
<evidence type="ECO:0000256" key="2">
    <source>
        <dbReference type="ARBA" id="ARBA00022475"/>
    </source>
</evidence>
<feature type="transmembrane region" description="Helical" evidence="8">
    <location>
        <begin position="1172"/>
        <end position="1190"/>
    </location>
</feature>
<dbReference type="Pfam" id="PF09594">
    <property type="entry name" value="GT87"/>
    <property type="match status" value="1"/>
</dbReference>
<dbReference type="PANTHER" id="PTHR10050">
    <property type="entry name" value="DOLICHYL-PHOSPHATE-MANNOSE--PROTEIN MANNOSYLTRANSFERASE"/>
    <property type="match status" value="1"/>
</dbReference>
<comment type="similarity">
    <text evidence="7">Belongs to the glycosyltransferase 87 family.</text>
</comment>
<evidence type="ECO:0000256" key="3">
    <source>
        <dbReference type="ARBA" id="ARBA00022679"/>
    </source>
</evidence>
<dbReference type="InterPro" id="IPR038731">
    <property type="entry name" value="RgtA/B/C-like"/>
</dbReference>
<keyword evidence="12" id="KW-0328">Glycosyltransferase</keyword>
<accession>A0AA96LAP0</accession>
<dbReference type="KEGG" id="paun:MJA45_21265"/>
<evidence type="ECO:0000259" key="10">
    <source>
        <dbReference type="Pfam" id="PF13231"/>
    </source>
</evidence>
<feature type="transmembrane region" description="Helical" evidence="8">
    <location>
        <begin position="1149"/>
        <end position="1165"/>
    </location>
</feature>
<dbReference type="Pfam" id="PF13231">
    <property type="entry name" value="PMT_2"/>
    <property type="match status" value="1"/>
</dbReference>
<keyword evidence="6 8" id="KW-0472">Membrane</keyword>
<feature type="transmembrane region" description="Helical" evidence="8">
    <location>
        <begin position="685"/>
        <end position="704"/>
    </location>
</feature>
<feature type="chain" id="PRO_5041716589" evidence="9">
    <location>
        <begin position="27"/>
        <end position="1270"/>
    </location>
</feature>
<dbReference type="RefSeq" id="WP_315603906.1">
    <property type="nucleotide sequence ID" value="NZ_CP130318.1"/>
</dbReference>
<feature type="transmembrane region" description="Helical" evidence="8">
    <location>
        <begin position="945"/>
        <end position="964"/>
    </location>
</feature>
<feature type="transmembrane region" description="Helical" evidence="8">
    <location>
        <begin position="1055"/>
        <end position="1076"/>
    </location>
</feature>
<evidence type="ECO:0000259" key="11">
    <source>
        <dbReference type="Pfam" id="PF16192"/>
    </source>
</evidence>
<comment type="subcellular location">
    <subcellularLocation>
        <location evidence="1">Cell membrane</location>
        <topology evidence="1">Multi-pass membrane protein</topology>
    </subcellularLocation>
</comment>
<name>A0AA96LAP0_9BACL</name>
<dbReference type="GO" id="GO:0005886">
    <property type="term" value="C:plasma membrane"/>
    <property type="evidence" value="ECO:0007669"/>
    <property type="project" value="UniProtKB-SubCell"/>
</dbReference>
<feature type="transmembrane region" description="Helical" evidence="8">
    <location>
        <begin position="216"/>
        <end position="235"/>
    </location>
</feature>
<evidence type="ECO:0000256" key="8">
    <source>
        <dbReference type="SAM" id="Phobius"/>
    </source>
</evidence>
<sequence length="1270" mass="141666">MVKKWTALLLVSLWLCLAGAVLPCAAAENLLQNRGFEENSGGQPGGWQQDVWTPGSEATQFSIETSQAHTGSGAVKIENKQPNDAKLVQTVAVKPNTTYRLSGFIRAEQADPSSKGANLSVMGPLETSADYKDTKGEWQYVELYGRTGPEQNELKVAVRLGGYGSLTKGTAYFDDIAFEEVSQVPAGVKAISFLPQQAAPAGDPATSGDPVSPMKVMLFTVLFGALFVVVYQSLIRSPLQARGESRYGPAAMASVLGLGLLLRLYIGQHIVGHPTDVNTFTAWAKHAAEAGLMRFYDGIWADYPPGYIYVLYAIGKLAGWMHLEASSKAFLVLLKLPAILADLAAAWLVYRLAQPRFGDRAALGLSLLYAFNPAVIADSAAWGQVDSFFTLLLLATLLQVVRGRIEWACVLFALTVLIKPQALIFTPALLYAFIRAGSWKRFGVGALWGLAGLVIPLVPFSLNQGSLLWVVDLYKTTLKSYPYATLNAFNLYSLVGANWKPTTEKLLFLPYSVWGNLFIVAAVGLSAYLFFRRKEDSPAKVLYTALILIAVVFLLAAKMHERYLYPAVALVLVAYVYARDRRLLWLFLGFSLTAFINIGYVLAFSLKGITNVPAFDGIMLITSLVNLVLLGWLIQVGVDLFVRGRIQPVEPVTPLTAVPAEAEASGLLHSTESAAKGRKFTRRDWIGMGAVTAIYAVIALYNLGSFSAPQTFWQPARTGDSFYVDLGESRTIERINTFSEIGEGKFKLEFGDTPTAWTNPLIVDNTYVKVFLWNVQPVNVKARYVKVTVDSPGFTLDEMALFEKDNAEPLPLKVAAVEAADPVRGTVANLFDEQDKAKYKPTYLDGTYFDEIYHARTAYEHLHLMKPYENTHPPLGKELILIGIKLFGMTPFGWRIVGTLFGIGMIPILYVFALRLFGKSEYALFAAFLMAVDFMHFAQTRIATIDVYGVFFIMLMYYFMYRYYSLSFYQVPLKKTLVPLFLSGLFFGIGAASKWIVLYGGAGLALLFFLSLYERYRQYAAAGQMLALEKGKPGPELTAYLVKVRRVFVKYTAQTVAWCTLFFVVIPAVIYSLSFVPIMSVPGEKHTVEQLVQYQKDMYNYHSKLKATHSFGSPWYEWPFLVRPIWYYTGQSQLPPDQVSSIVSMGNPAVWWVGLLAFLATLVLARRQRHRGMLVVIVAFFSQYVPWMLVTRLTFIYHYFAMVPFLILSIVYASKLLVEARPAWRKAVYAYSAVCLLLFIMFYPVLSGAVVSKSYVEQFLRWFPTWYFNS</sequence>
<feature type="transmembrane region" description="Helical" evidence="8">
    <location>
        <begin position="362"/>
        <end position="385"/>
    </location>
</feature>
<evidence type="ECO:0000256" key="9">
    <source>
        <dbReference type="SAM" id="SignalP"/>
    </source>
</evidence>
<dbReference type="SUPFAM" id="SSF49785">
    <property type="entry name" value="Galactose-binding domain-like"/>
    <property type="match status" value="2"/>
</dbReference>
<organism evidence="12 13">
    <name type="scientific">Paenibacillus aurantius</name>
    <dbReference type="NCBI Taxonomy" id="2918900"/>
    <lineage>
        <taxon>Bacteria</taxon>
        <taxon>Bacillati</taxon>
        <taxon>Bacillota</taxon>
        <taxon>Bacilli</taxon>
        <taxon>Bacillales</taxon>
        <taxon>Paenibacillaceae</taxon>
        <taxon>Paenibacillus</taxon>
    </lineage>
</organism>
<keyword evidence="5 8" id="KW-1133">Transmembrane helix</keyword>
<feature type="transmembrane region" description="Helical" evidence="8">
    <location>
        <begin position="1196"/>
        <end position="1218"/>
    </location>
</feature>
<dbReference type="Pfam" id="PF16192">
    <property type="entry name" value="PMT_4TMC"/>
    <property type="match status" value="1"/>
</dbReference>
<proteinExistence type="inferred from homology"/>
<dbReference type="InterPro" id="IPR027005">
    <property type="entry name" value="PMT-like"/>
</dbReference>
<dbReference type="InterPro" id="IPR008979">
    <property type="entry name" value="Galactose-bd-like_sf"/>
</dbReference>
<feature type="domain" description="Glycosyltransferase RgtA/B/C/D-like" evidence="10">
    <location>
        <begin position="872"/>
        <end position="1010"/>
    </location>
</feature>
<feature type="transmembrane region" description="Helical" evidence="8">
    <location>
        <begin position="405"/>
        <end position="430"/>
    </location>
</feature>
<evidence type="ECO:0000313" key="13">
    <source>
        <dbReference type="Proteomes" id="UP001305702"/>
    </source>
</evidence>
<feature type="transmembrane region" description="Helical" evidence="8">
    <location>
        <begin position="984"/>
        <end position="1010"/>
    </location>
</feature>
<reference evidence="12 13" key="1">
    <citation type="submission" date="2022-02" db="EMBL/GenBank/DDBJ databases">
        <title>Paenibacillus sp. MBLB1776 Whole Genome Shotgun Sequencing.</title>
        <authorList>
            <person name="Hwang C.Y."/>
            <person name="Cho E.-S."/>
            <person name="Seo M.-J."/>
        </authorList>
    </citation>
    <scope>NUCLEOTIDE SEQUENCE [LARGE SCALE GENOMIC DNA]</scope>
    <source>
        <strain evidence="12 13">MBLB1776</strain>
    </source>
</reference>
<dbReference type="Gene3D" id="2.60.120.260">
    <property type="entry name" value="Galactose-binding domain-like"/>
    <property type="match status" value="2"/>
</dbReference>
<dbReference type="AlphaFoldDB" id="A0AA96LAP0"/>
<feature type="transmembrane region" description="Helical" evidence="8">
    <location>
        <begin position="329"/>
        <end position="350"/>
    </location>
</feature>
<feature type="signal peptide" evidence="9">
    <location>
        <begin position="1"/>
        <end position="26"/>
    </location>
</feature>
<feature type="transmembrane region" description="Helical" evidence="8">
    <location>
        <begin position="584"/>
        <end position="606"/>
    </location>
</feature>
<feature type="transmembrane region" description="Helical" evidence="8">
    <location>
        <begin position="892"/>
        <end position="916"/>
    </location>
</feature>
<feature type="transmembrane region" description="Helical" evidence="8">
    <location>
        <begin position="1230"/>
        <end position="1251"/>
    </location>
</feature>
<evidence type="ECO:0000256" key="5">
    <source>
        <dbReference type="ARBA" id="ARBA00022989"/>
    </source>
</evidence>
<dbReference type="EC" id="2.4.-.-" evidence="12"/>
<feature type="domain" description="Protein O-mannosyl-transferase C-terminal four TM" evidence="11">
    <location>
        <begin position="1089"/>
        <end position="1266"/>
    </location>
</feature>
<feature type="transmembrane region" description="Helical" evidence="8">
    <location>
        <begin position="618"/>
        <end position="638"/>
    </location>
</feature>
<feature type="transmembrane region" description="Helical" evidence="8">
    <location>
        <begin position="922"/>
        <end position="938"/>
    </location>
</feature>
<feature type="transmembrane region" description="Helical" evidence="8">
    <location>
        <begin position="247"/>
        <end position="266"/>
    </location>
</feature>
<keyword evidence="3 12" id="KW-0808">Transferase</keyword>
<keyword evidence="13" id="KW-1185">Reference proteome</keyword>
<evidence type="ECO:0000256" key="4">
    <source>
        <dbReference type="ARBA" id="ARBA00022692"/>
    </source>
</evidence>